<dbReference type="Gene3D" id="3.10.20.30">
    <property type="match status" value="1"/>
</dbReference>
<keyword evidence="2" id="KW-0479">Metal-binding</keyword>
<sequence length="159" mass="17536">MSTLFFVNDQQVEAGPDETQMPLLWFLREKLQLTGSKFGCGIGQCGACTVHLDGAAVRSCLLPVGKLQGSRIRTIEGLAQGTRLHPVQQAWLDLDVPQCGYCQAGQIMTAVSLLERIRQPTEQQICDNMTNICRCGAYTRIHKAIRQVADDQADKITES</sequence>
<dbReference type="SUPFAM" id="SSF54292">
    <property type="entry name" value="2Fe-2S ferredoxin-like"/>
    <property type="match status" value="1"/>
</dbReference>
<evidence type="ECO:0000256" key="4">
    <source>
        <dbReference type="ARBA" id="ARBA00023004"/>
    </source>
</evidence>
<organism evidence="8 9">
    <name type="scientific">Lacimicrobium alkaliphilum</name>
    <dbReference type="NCBI Taxonomy" id="1526571"/>
    <lineage>
        <taxon>Bacteria</taxon>
        <taxon>Pseudomonadati</taxon>
        <taxon>Pseudomonadota</taxon>
        <taxon>Gammaproteobacteria</taxon>
        <taxon>Alteromonadales</taxon>
        <taxon>Alteromonadaceae</taxon>
        <taxon>Lacimicrobium</taxon>
    </lineage>
</organism>
<evidence type="ECO:0000259" key="7">
    <source>
        <dbReference type="PROSITE" id="PS51085"/>
    </source>
</evidence>
<reference evidence="8 9" key="1">
    <citation type="submission" date="2015-12" db="EMBL/GenBank/DDBJ databases">
        <title>Complete genome of Lacimicrobium alkaliphilum KCTC 32984.</title>
        <authorList>
            <person name="Kim S.-G."/>
            <person name="Lee Y.-J."/>
        </authorList>
    </citation>
    <scope>NUCLEOTIDE SEQUENCE [LARGE SCALE GENOMIC DNA]</scope>
    <source>
        <strain evidence="8 9">YelD216</strain>
    </source>
</reference>
<evidence type="ECO:0000256" key="5">
    <source>
        <dbReference type="ARBA" id="ARBA00023014"/>
    </source>
</evidence>
<evidence type="ECO:0000313" key="8">
    <source>
        <dbReference type="EMBL" id="ALS98250.1"/>
    </source>
</evidence>
<dbReference type="InterPro" id="IPR002888">
    <property type="entry name" value="2Fe-2S-bd"/>
</dbReference>
<evidence type="ECO:0000256" key="2">
    <source>
        <dbReference type="ARBA" id="ARBA00022723"/>
    </source>
</evidence>
<keyword evidence="9" id="KW-1185">Reference proteome</keyword>
<dbReference type="InterPro" id="IPR051452">
    <property type="entry name" value="Diverse_Oxidoreductases"/>
</dbReference>
<feature type="domain" description="2Fe-2S ferredoxin-type" evidence="7">
    <location>
        <begin position="1"/>
        <end position="78"/>
    </location>
</feature>
<dbReference type="InterPro" id="IPR012675">
    <property type="entry name" value="Beta-grasp_dom_sf"/>
</dbReference>
<dbReference type="GO" id="GO:0016491">
    <property type="term" value="F:oxidoreductase activity"/>
    <property type="evidence" value="ECO:0007669"/>
    <property type="project" value="UniProtKB-KW"/>
</dbReference>
<dbReference type="PANTHER" id="PTHR44379:SF2">
    <property type="entry name" value="BLR6218 PROTEIN"/>
    <property type="match status" value="1"/>
</dbReference>
<dbReference type="Pfam" id="PF00111">
    <property type="entry name" value="Fer2"/>
    <property type="match status" value="1"/>
</dbReference>
<dbReference type="InterPro" id="IPR006058">
    <property type="entry name" value="2Fe2S_fd_BS"/>
</dbReference>
<dbReference type="PANTHER" id="PTHR44379">
    <property type="entry name" value="OXIDOREDUCTASE WITH IRON-SULFUR SUBUNIT"/>
    <property type="match status" value="1"/>
</dbReference>
<protein>
    <recommendedName>
        <fullName evidence="7">2Fe-2S ferredoxin-type domain-containing protein</fullName>
    </recommendedName>
</protein>
<keyword evidence="1" id="KW-0001">2Fe-2S</keyword>
<keyword evidence="5" id="KW-0411">Iron-sulfur</keyword>
<name>A0A0U2RLT7_9ALTE</name>
<dbReference type="Pfam" id="PF01799">
    <property type="entry name" value="Fer2_2"/>
    <property type="match status" value="1"/>
</dbReference>
<dbReference type="InterPro" id="IPR001041">
    <property type="entry name" value="2Fe-2S_ferredoxin-type"/>
</dbReference>
<dbReference type="GO" id="GO:0051537">
    <property type="term" value="F:2 iron, 2 sulfur cluster binding"/>
    <property type="evidence" value="ECO:0007669"/>
    <property type="project" value="UniProtKB-KW"/>
</dbReference>
<accession>A0A0U2RLT7</accession>
<dbReference type="InterPro" id="IPR036010">
    <property type="entry name" value="2Fe-2S_ferredoxin-like_sf"/>
</dbReference>
<gene>
    <name evidence="8" type="ORF">AT746_08310</name>
</gene>
<evidence type="ECO:0000313" key="9">
    <source>
        <dbReference type="Proteomes" id="UP000068447"/>
    </source>
</evidence>
<dbReference type="Gene3D" id="1.10.150.120">
    <property type="entry name" value="[2Fe-2S]-binding domain"/>
    <property type="match status" value="1"/>
</dbReference>
<keyword evidence="3" id="KW-0560">Oxidoreductase</keyword>
<proteinExistence type="predicted"/>
<dbReference type="PROSITE" id="PS00197">
    <property type="entry name" value="2FE2S_FER_1"/>
    <property type="match status" value="1"/>
</dbReference>
<dbReference type="STRING" id="1526571.AT746_08310"/>
<dbReference type="KEGG" id="lal:AT746_08310"/>
<dbReference type="CDD" id="cd00207">
    <property type="entry name" value="fer2"/>
    <property type="match status" value="1"/>
</dbReference>
<dbReference type="AlphaFoldDB" id="A0A0U2RLT7"/>
<evidence type="ECO:0000256" key="6">
    <source>
        <dbReference type="ARBA" id="ARBA00023075"/>
    </source>
</evidence>
<dbReference type="GO" id="GO:0046872">
    <property type="term" value="F:metal ion binding"/>
    <property type="evidence" value="ECO:0007669"/>
    <property type="project" value="UniProtKB-KW"/>
</dbReference>
<dbReference type="RefSeq" id="WP_062478990.1">
    <property type="nucleotide sequence ID" value="NZ_CP013650.1"/>
</dbReference>
<evidence type="ECO:0000256" key="3">
    <source>
        <dbReference type="ARBA" id="ARBA00023002"/>
    </source>
</evidence>
<dbReference type="Proteomes" id="UP000068447">
    <property type="component" value="Chromosome"/>
</dbReference>
<dbReference type="SUPFAM" id="SSF47741">
    <property type="entry name" value="CO dehydrogenase ISP C-domain like"/>
    <property type="match status" value="1"/>
</dbReference>
<dbReference type="InterPro" id="IPR036884">
    <property type="entry name" value="2Fe-2S-bd_dom_sf"/>
</dbReference>
<dbReference type="OrthoDB" id="9775084at2"/>
<keyword evidence="4" id="KW-0408">Iron</keyword>
<dbReference type="PROSITE" id="PS51085">
    <property type="entry name" value="2FE2S_FER_2"/>
    <property type="match status" value="1"/>
</dbReference>
<dbReference type="EMBL" id="CP013650">
    <property type="protein sequence ID" value="ALS98250.1"/>
    <property type="molecule type" value="Genomic_DNA"/>
</dbReference>
<keyword evidence="6" id="KW-0830">Ubiquinone</keyword>
<evidence type="ECO:0000256" key="1">
    <source>
        <dbReference type="ARBA" id="ARBA00022714"/>
    </source>
</evidence>